<gene>
    <name evidence="3" type="ORF">SAMN05216382_1238</name>
</gene>
<organism evidence="3 4">
    <name type="scientific">Sphingomonas palmae</name>
    <dbReference type="NCBI Taxonomy" id="1855283"/>
    <lineage>
        <taxon>Bacteria</taxon>
        <taxon>Pseudomonadati</taxon>
        <taxon>Pseudomonadota</taxon>
        <taxon>Alphaproteobacteria</taxon>
        <taxon>Sphingomonadales</taxon>
        <taxon>Sphingomonadaceae</taxon>
        <taxon>Sphingomonas</taxon>
    </lineage>
</organism>
<feature type="domain" description="DUF4142" evidence="2">
    <location>
        <begin position="41"/>
        <end position="171"/>
    </location>
</feature>
<accession>A0A1H7LGX6</accession>
<evidence type="ECO:0000259" key="2">
    <source>
        <dbReference type="Pfam" id="PF13628"/>
    </source>
</evidence>
<protein>
    <submittedName>
        <fullName evidence="3">Putative membrane protein</fullName>
    </submittedName>
</protein>
<feature type="chain" id="PRO_5011754656" evidence="1">
    <location>
        <begin position="23"/>
        <end position="183"/>
    </location>
</feature>
<dbReference type="Pfam" id="PF13628">
    <property type="entry name" value="DUF4142"/>
    <property type="match status" value="1"/>
</dbReference>
<dbReference type="Gene3D" id="1.20.1260.10">
    <property type="match status" value="1"/>
</dbReference>
<dbReference type="AlphaFoldDB" id="A0A1H7LGX6"/>
<proteinExistence type="predicted"/>
<feature type="signal peptide" evidence="1">
    <location>
        <begin position="1"/>
        <end position="22"/>
    </location>
</feature>
<dbReference type="RefSeq" id="WP_093004374.1">
    <property type="nucleotide sequence ID" value="NZ_FNZZ01000002.1"/>
</dbReference>
<dbReference type="InterPro" id="IPR012347">
    <property type="entry name" value="Ferritin-like"/>
</dbReference>
<reference evidence="4" key="1">
    <citation type="submission" date="2016-10" db="EMBL/GenBank/DDBJ databases">
        <authorList>
            <person name="Varghese N."/>
            <person name="Submissions S."/>
        </authorList>
    </citation>
    <scope>NUCLEOTIDE SEQUENCE [LARGE SCALE GENOMIC DNA]</scope>
    <source>
        <strain evidence="4">JS21-1</strain>
    </source>
</reference>
<dbReference type="PANTHER" id="PTHR38593:SF1">
    <property type="entry name" value="BLR2558 PROTEIN"/>
    <property type="match status" value="1"/>
</dbReference>
<dbReference type="Proteomes" id="UP000199214">
    <property type="component" value="Unassembled WGS sequence"/>
</dbReference>
<sequence>MKTLTSIAIALASVTAALPAAAQTPPPSPPAEAKSQAMPYVMASGMSDLYEINSSQIALQKSQNSAIKRFATMMIRDHQKTTTNTMAAAKKAGLTPTPPMLDAGATASINELQQAAPGDFDRIYLAQQLPAHQAALDLQQSYAAGGDQAALRANAKAAAPIVKRHVDMVTKMQAGKMDAGHKM</sequence>
<evidence type="ECO:0000313" key="3">
    <source>
        <dbReference type="EMBL" id="SEK98204.1"/>
    </source>
</evidence>
<evidence type="ECO:0000256" key="1">
    <source>
        <dbReference type="SAM" id="SignalP"/>
    </source>
</evidence>
<dbReference type="EMBL" id="FNZZ01000002">
    <property type="protein sequence ID" value="SEK98204.1"/>
    <property type="molecule type" value="Genomic_DNA"/>
</dbReference>
<keyword evidence="4" id="KW-1185">Reference proteome</keyword>
<dbReference type="STRING" id="1855283.SAMN05216382_1238"/>
<name>A0A1H7LGX6_9SPHN</name>
<dbReference type="InterPro" id="IPR025419">
    <property type="entry name" value="DUF4142"/>
</dbReference>
<keyword evidence="1" id="KW-0732">Signal</keyword>
<evidence type="ECO:0000313" key="4">
    <source>
        <dbReference type="Proteomes" id="UP000199214"/>
    </source>
</evidence>
<dbReference type="PANTHER" id="PTHR38593">
    <property type="entry name" value="BLR2558 PROTEIN"/>
    <property type="match status" value="1"/>
</dbReference>
<dbReference type="OrthoDB" id="8005547at2"/>